<dbReference type="NCBIfam" id="NF010532">
    <property type="entry name" value="PRK13922.9-3"/>
    <property type="match status" value="1"/>
</dbReference>
<dbReference type="PIRSF" id="PIRSF038471">
    <property type="entry name" value="MreC"/>
    <property type="match status" value="1"/>
</dbReference>
<keyword evidence="3 5" id="KW-0133">Cell shape</keyword>
<dbReference type="Proteomes" id="UP000039370">
    <property type="component" value="Unassembled WGS sequence"/>
</dbReference>
<evidence type="ECO:0000256" key="2">
    <source>
        <dbReference type="ARBA" id="ARBA00013855"/>
    </source>
</evidence>
<dbReference type="GO" id="GO:0008360">
    <property type="term" value="P:regulation of cell shape"/>
    <property type="evidence" value="ECO:0007669"/>
    <property type="project" value="UniProtKB-KW"/>
</dbReference>
<organism evidence="7 8">
    <name type="scientific">Capnocytophaga canimorsus</name>
    <dbReference type="NCBI Taxonomy" id="28188"/>
    <lineage>
        <taxon>Bacteria</taxon>
        <taxon>Pseudomonadati</taxon>
        <taxon>Bacteroidota</taxon>
        <taxon>Flavobacteriia</taxon>
        <taxon>Flavobacteriales</taxon>
        <taxon>Flavobacteriaceae</taxon>
        <taxon>Capnocytophaga</taxon>
    </lineage>
</organism>
<dbReference type="InterPro" id="IPR007221">
    <property type="entry name" value="MreC"/>
</dbReference>
<evidence type="ECO:0000256" key="4">
    <source>
        <dbReference type="ARBA" id="ARBA00032089"/>
    </source>
</evidence>
<dbReference type="Gene3D" id="2.40.10.340">
    <property type="entry name" value="Rod shape-determining protein MreC, domain 1"/>
    <property type="match status" value="1"/>
</dbReference>
<feature type="domain" description="Rod shape-determining protein MreC beta-barrel core" evidence="6">
    <location>
        <begin position="111"/>
        <end position="258"/>
    </location>
</feature>
<dbReference type="PANTHER" id="PTHR34138">
    <property type="entry name" value="CELL SHAPE-DETERMINING PROTEIN MREC"/>
    <property type="match status" value="1"/>
</dbReference>
<dbReference type="RefSeq" id="WP_041987933.1">
    <property type="nucleotide sequence ID" value="NZ_BOQI01000007.1"/>
</dbReference>
<evidence type="ECO:0000256" key="1">
    <source>
        <dbReference type="ARBA" id="ARBA00009369"/>
    </source>
</evidence>
<evidence type="ECO:0000313" key="8">
    <source>
        <dbReference type="Proteomes" id="UP000039370"/>
    </source>
</evidence>
<dbReference type="InterPro" id="IPR042177">
    <property type="entry name" value="Cell/Rod_1"/>
</dbReference>
<evidence type="ECO:0000256" key="5">
    <source>
        <dbReference type="PIRNR" id="PIRNR038471"/>
    </source>
</evidence>
<dbReference type="InterPro" id="IPR055342">
    <property type="entry name" value="MreC_beta-barrel_core"/>
</dbReference>
<dbReference type="Gene3D" id="2.40.10.350">
    <property type="entry name" value="Rod shape-determining protein MreC, domain 2"/>
    <property type="match status" value="1"/>
</dbReference>
<sequence>MQQIISFFIKRKDFFVFLLLFAFALKLIFNSNLYQQSTFINSSNRISGVFYGFTDHWRAYFNLREQNEILTQENETLRNEIAALKHHFSQGASSDSIAFLNTDFTFTKAKVIKNSVLLHKNYLTLNRGEKHQITQDMGVISSKGLVGIVENTSENFATVQSVLNLKSSLNAEVKKTKHFGSLRWNGDKINIVQLTDIPNIAPIAIGDTIITGGMSKIFPKGIPIGKIIRFENSKEDNSYVIDVELFTDMSNVEYVYIISNKNKEEIINLERQTDE</sequence>
<dbReference type="GO" id="GO:0005886">
    <property type="term" value="C:plasma membrane"/>
    <property type="evidence" value="ECO:0007669"/>
    <property type="project" value="TreeGrafter"/>
</dbReference>
<evidence type="ECO:0000313" key="7">
    <source>
        <dbReference type="EMBL" id="CEN52626.1"/>
    </source>
</evidence>
<comment type="function">
    <text evidence="5">Involved in formation and maintenance of cell shape.</text>
</comment>
<dbReference type="EMBL" id="CDOK01000166">
    <property type="protein sequence ID" value="CEN52626.1"/>
    <property type="molecule type" value="Genomic_DNA"/>
</dbReference>
<proteinExistence type="inferred from homology"/>
<dbReference type="Pfam" id="PF04085">
    <property type="entry name" value="MreC"/>
    <property type="match status" value="1"/>
</dbReference>
<comment type="similarity">
    <text evidence="1 5">Belongs to the MreC family.</text>
</comment>
<evidence type="ECO:0000259" key="6">
    <source>
        <dbReference type="Pfam" id="PF04085"/>
    </source>
</evidence>
<name>A0A0B7IL36_9FLAO</name>
<evidence type="ECO:0000256" key="3">
    <source>
        <dbReference type="ARBA" id="ARBA00022960"/>
    </source>
</evidence>
<dbReference type="AlphaFoldDB" id="A0A0B7IL36"/>
<protein>
    <recommendedName>
        <fullName evidence="2 5">Cell shape-determining protein MreC</fullName>
    </recommendedName>
    <alternativeName>
        <fullName evidence="4 5">Cell shape protein MreC</fullName>
    </alternativeName>
</protein>
<reference evidence="8" key="1">
    <citation type="submission" date="2015-01" db="EMBL/GenBank/DDBJ databases">
        <authorList>
            <person name="MANFREDI Pablo"/>
        </authorList>
    </citation>
    <scope>NUCLEOTIDE SEQUENCE [LARGE SCALE GENOMIC DNA]</scope>
    <source>
        <strain evidence="8">Cc11</strain>
    </source>
</reference>
<dbReference type="PANTHER" id="PTHR34138:SF1">
    <property type="entry name" value="CELL SHAPE-DETERMINING PROTEIN MREC"/>
    <property type="match status" value="1"/>
</dbReference>
<accession>A0A0B7IL36</accession>
<dbReference type="InterPro" id="IPR042175">
    <property type="entry name" value="Cell/Rod_MreC_2"/>
</dbReference>
<gene>
    <name evidence="7" type="ORF">CCAN11_2480036</name>
</gene>